<dbReference type="GO" id="GO:0046872">
    <property type="term" value="F:metal ion binding"/>
    <property type="evidence" value="ECO:0007669"/>
    <property type="project" value="UniProtKB-KW"/>
</dbReference>
<evidence type="ECO:0000313" key="19">
    <source>
        <dbReference type="Proteomes" id="UP000316714"/>
    </source>
</evidence>
<evidence type="ECO:0000256" key="10">
    <source>
        <dbReference type="ARBA" id="ARBA00022842"/>
    </source>
</evidence>
<evidence type="ECO:0000256" key="13">
    <source>
        <dbReference type="ARBA" id="ARBA00025634"/>
    </source>
</evidence>
<dbReference type="UniPathway" id="UPA00035">
    <property type="reaction ID" value="UER00040"/>
</dbReference>
<name>A0A5C5VDR6_9BACT</name>
<evidence type="ECO:0000256" key="11">
    <source>
        <dbReference type="ARBA" id="ARBA00023141"/>
    </source>
</evidence>
<evidence type="ECO:0000313" key="18">
    <source>
        <dbReference type="EMBL" id="TWT36070.1"/>
    </source>
</evidence>
<keyword evidence="11 15" id="KW-0057">Aromatic amino acid biosynthesis</keyword>
<organism evidence="18 19">
    <name type="scientific">Posidoniimonas corsicana</name>
    <dbReference type="NCBI Taxonomy" id="1938618"/>
    <lineage>
        <taxon>Bacteria</taxon>
        <taxon>Pseudomonadati</taxon>
        <taxon>Planctomycetota</taxon>
        <taxon>Planctomycetia</taxon>
        <taxon>Pirellulales</taxon>
        <taxon>Lacipirellulaceae</taxon>
        <taxon>Posidoniimonas</taxon>
    </lineage>
</organism>
<gene>
    <name evidence="15 18" type="primary">trpE</name>
    <name evidence="18" type="ORF">KOR34_09690</name>
</gene>
<keyword evidence="12 15" id="KW-0456">Lyase</keyword>
<dbReference type="EMBL" id="SIHJ01000001">
    <property type="protein sequence ID" value="TWT36070.1"/>
    <property type="molecule type" value="Genomic_DNA"/>
</dbReference>
<comment type="catalytic activity">
    <reaction evidence="14 15">
        <text>chorismate + L-glutamine = anthranilate + pyruvate + L-glutamate + H(+)</text>
        <dbReference type="Rhea" id="RHEA:21732"/>
        <dbReference type="ChEBI" id="CHEBI:15361"/>
        <dbReference type="ChEBI" id="CHEBI:15378"/>
        <dbReference type="ChEBI" id="CHEBI:16567"/>
        <dbReference type="ChEBI" id="CHEBI:29748"/>
        <dbReference type="ChEBI" id="CHEBI:29985"/>
        <dbReference type="ChEBI" id="CHEBI:58359"/>
        <dbReference type="EC" id="4.1.3.27"/>
    </reaction>
</comment>
<dbReference type="GO" id="GO:0004049">
    <property type="term" value="F:anthranilate synthase activity"/>
    <property type="evidence" value="ECO:0007669"/>
    <property type="project" value="UniProtKB-EC"/>
</dbReference>
<keyword evidence="7 15" id="KW-0028">Amino-acid biosynthesis</keyword>
<keyword evidence="8 15" id="KW-0479">Metal-binding</keyword>
<evidence type="ECO:0000259" key="17">
    <source>
        <dbReference type="Pfam" id="PF04715"/>
    </source>
</evidence>
<dbReference type="NCBIfam" id="TIGR00564">
    <property type="entry name" value="trpE_most"/>
    <property type="match status" value="1"/>
</dbReference>
<dbReference type="RefSeq" id="WP_146562688.1">
    <property type="nucleotide sequence ID" value="NZ_SIHJ01000001.1"/>
</dbReference>
<evidence type="ECO:0000256" key="7">
    <source>
        <dbReference type="ARBA" id="ARBA00022605"/>
    </source>
</evidence>
<dbReference type="InterPro" id="IPR015890">
    <property type="entry name" value="Chorismate_C"/>
</dbReference>
<dbReference type="PANTHER" id="PTHR11236">
    <property type="entry name" value="AMINOBENZOATE/ANTHRANILATE SYNTHASE"/>
    <property type="match status" value="1"/>
</dbReference>
<evidence type="ECO:0000256" key="9">
    <source>
        <dbReference type="ARBA" id="ARBA00022822"/>
    </source>
</evidence>
<dbReference type="SUPFAM" id="SSF56322">
    <property type="entry name" value="ADC synthase"/>
    <property type="match status" value="1"/>
</dbReference>
<keyword evidence="9 15" id="KW-0822">Tryptophan biosynthesis</keyword>
<dbReference type="AlphaFoldDB" id="A0A5C5VDR6"/>
<proteinExistence type="inferred from homology"/>
<keyword evidence="19" id="KW-1185">Reference proteome</keyword>
<dbReference type="Pfam" id="PF00425">
    <property type="entry name" value="Chorismate_bind"/>
    <property type="match status" value="1"/>
</dbReference>
<comment type="pathway">
    <text evidence="2 15">Amino-acid biosynthesis; L-tryptophan biosynthesis; L-tryptophan from chorismate: step 1/5.</text>
</comment>
<comment type="cofactor">
    <cofactor evidence="1 15">
        <name>Mg(2+)</name>
        <dbReference type="ChEBI" id="CHEBI:18420"/>
    </cofactor>
</comment>
<dbReference type="InterPro" id="IPR006805">
    <property type="entry name" value="Anth_synth_I_N"/>
</dbReference>
<dbReference type="OrthoDB" id="9803598at2"/>
<dbReference type="PANTHER" id="PTHR11236:SF48">
    <property type="entry name" value="ISOCHORISMATE SYNTHASE MENF"/>
    <property type="match status" value="1"/>
</dbReference>
<dbReference type="InterPro" id="IPR005801">
    <property type="entry name" value="ADC_synthase"/>
</dbReference>
<dbReference type="Gene3D" id="3.60.120.10">
    <property type="entry name" value="Anthranilate synthase"/>
    <property type="match status" value="1"/>
</dbReference>
<evidence type="ECO:0000256" key="3">
    <source>
        <dbReference type="ARBA" id="ARBA00009562"/>
    </source>
</evidence>
<comment type="caution">
    <text evidence="18">The sequence shown here is derived from an EMBL/GenBank/DDBJ whole genome shotgun (WGS) entry which is preliminary data.</text>
</comment>
<dbReference type="EC" id="4.1.3.27" evidence="5 15"/>
<evidence type="ECO:0000256" key="2">
    <source>
        <dbReference type="ARBA" id="ARBA00004873"/>
    </source>
</evidence>
<feature type="domain" description="Anthranilate synthase component I N-terminal" evidence="17">
    <location>
        <begin position="28"/>
        <end position="178"/>
    </location>
</feature>
<dbReference type="InterPro" id="IPR019999">
    <property type="entry name" value="Anth_synth_I-like"/>
</dbReference>
<evidence type="ECO:0000256" key="14">
    <source>
        <dbReference type="ARBA" id="ARBA00047683"/>
    </source>
</evidence>
<comment type="subunit">
    <text evidence="4 15">Heterotetramer consisting of two non-identical subunits: a beta subunit (TrpG) and a large alpha subunit (TrpE).</text>
</comment>
<evidence type="ECO:0000259" key="16">
    <source>
        <dbReference type="Pfam" id="PF00425"/>
    </source>
</evidence>
<dbReference type="InterPro" id="IPR005256">
    <property type="entry name" value="Anth_synth_I_PabB"/>
</dbReference>
<dbReference type="Pfam" id="PF04715">
    <property type="entry name" value="Anth_synt_I_N"/>
    <property type="match status" value="1"/>
</dbReference>
<comment type="function">
    <text evidence="13 15">Part of a heterotetrameric complex that catalyzes the two-step biosynthesis of anthranilate, an intermediate in the biosynthesis of L-tryptophan. In the first step, the glutamine-binding beta subunit (TrpG) of anthranilate synthase (AS) provides the glutamine amidotransferase activity which generates ammonia as a substrate that, along with chorismate, is used in the second step, catalyzed by the large alpha subunit of AS (TrpE) to produce anthranilate. In the absence of TrpG, TrpE can synthesize anthranilate directly from chorismate and high concentrations of ammonia.</text>
</comment>
<sequence length="510" mass="55588">MHHPCPADFKQLASTADYVPVFRRLVSDSLTPVSAFDRLDEGASACLFESVIGGEKVGRYSFVAGDPFRMIEAHRDRVVITDFHRPADETPKPPTTAEQQSDNPLELLREHVQAVRVAKLPGLPPFVGGAVGYAGYDTVRYVEHLPDAPEDDRELPDLSFAFFDHMVVFDNVSKTVYVIALADVSGASNDAQLAAAQQEAAARVDRLVDRLSVPASTLTPEDIDTTGGVDLPYESNFTQDGFQAAVEKCVEYIRAGDIFQVVISQRLQTPLEQSPLEVYRTLRVVNPSPFMFLLRSPSCTLVGSSPEIMVRVVDGRVTVRPLAGTRPRGADDEEDRRLGEELLADPKERAEHVMLVDLGRNDVGRVARYGSVEISDVMVIERYSHVMHITSNVNGQLKEGADAFDALAACLPAGTVSGAPKVRAMEVIDELEPHRRGPYAGAVGYFDFAGNLDTCIALRTIVIKGDTAYVQAGAGIVADSVPSAEYQETLNKARGLLKAIEITNRRGKHA</sequence>
<evidence type="ECO:0000256" key="4">
    <source>
        <dbReference type="ARBA" id="ARBA00011575"/>
    </source>
</evidence>
<dbReference type="GO" id="GO:0000162">
    <property type="term" value="P:L-tryptophan biosynthetic process"/>
    <property type="evidence" value="ECO:0007669"/>
    <property type="project" value="UniProtKB-UniPathway"/>
</dbReference>
<keyword evidence="10 15" id="KW-0460">Magnesium</keyword>
<evidence type="ECO:0000256" key="5">
    <source>
        <dbReference type="ARBA" id="ARBA00012266"/>
    </source>
</evidence>
<evidence type="ECO:0000256" key="15">
    <source>
        <dbReference type="RuleBase" id="RU364045"/>
    </source>
</evidence>
<dbReference type="Proteomes" id="UP000316714">
    <property type="component" value="Unassembled WGS sequence"/>
</dbReference>
<reference evidence="18 19" key="1">
    <citation type="submission" date="2019-02" db="EMBL/GenBank/DDBJ databases">
        <title>Deep-cultivation of Planctomycetes and their phenomic and genomic characterization uncovers novel biology.</title>
        <authorList>
            <person name="Wiegand S."/>
            <person name="Jogler M."/>
            <person name="Boedeker C."/>
            <person name="Pinto D."/>
            <person name="Vollmers J."/>
            <person name="Rivas-Marin E."/>
            <person name="Kohn T."/>
            <person name="Peeters S.H."/>
            <person name="Heuer A."/>
            <person name="Rast P."/>
            <person name="Oberbeckmann S."/>
            <person name="Bunk B."/>
            <person name="Jeske O."/>
            <person name="Meyerdierks A."/>
            <person name="Storesund J.E."/>
            <person name="Kallscheuer N."/>
            <person name="Luecker S."/>
            <person name="Lage O.M."/>
            <person name="Pohl T."/>
            <person name="Merkel B.J."/>
            <person name="Hornburger P."/>
            <person name="Mueller R.-W."/>
            <person name="Bruemmer F."/>
            <person name="Labrenz M."/>
            <person name="Spormann A.M."/>
            <person name="Op Den Camp H."/>
            <person name="Overmann J."/>
            <person name="Amann R."/>
            <person name="Jetten M.S.M."/>
            <person name="Mascher T."/>
            <person name="Medema M.H."/>
            <person name="Devos D.P."/>
            <person name="Kaster A.-K."/>
            <person name="Ovreas L."/>
            <person name="Rohde M."/>
            <person name="Galperin M.Y."/>
            <person name="Jogler C."/>
        </authorList>
    </citation>
    <scope>NUCLEOTIDE SEQUENCE [LARGE SCALE GENOMIC DNA]</scope>
    <source>
        <strain evidence="18 19">KOR34</strain>
    </source>
</reference>
<evidence type="ECO:0000256" key="12">
    <source>
        <dbReference type="ARBA" id="ARBA00023239"/>
    </source>
</evidence>
<accession>A0A5C5VDR6</accession>
<feature type="domain" description="Chorismate-utilising enzyme C-terminal" evidence="16">
    <location>
        <begin position="239"/>
        <end position="492"/>
    </location>
</feature>
<comment type="similarity">
    <text evidence="3 15">Belongs to the anthranilate synthase component I family.</text>
</comment>
<evidence type="ECO:0000256" key="6">
    <source>
        <dbReference type="ARBA" id="ARBA00020653"/>
    </source>
</evidence>
<evidence type="ECO:0000256" key="8">
    <source>
        <dbReference type="ARBA" id="ARBA00022723"/>
    </source>
</evidence>
<dbReference type="PRINTS" id="PR00095">
    <property type="entry name" value="ANTSNTHASEI"/>
</dbReference>
<evidence type="ECO:0000256" key="1">
    <source>
        <dbReference type="ARBA" id="ARBA00001946"/>
    </source>
</evidence>
<protein>
    <recommendedName>
        <fullName evidence="6 15">Anthranilate synthase component 1</fullName>
        <ecNumber evidence="5 15">4.1.3.27</ecNumber>
    </recommendedName>
</protein>